<keyword evidence="3" id="KW-1185">Reference proteome</keyword>
<dbReference type="RefSeq" id="XP_003172133.1">
    <property type="nucleotide sequence ID" value="XM_003172085.1"/>
</dbReference>
<feature type="compositionally biased region" description="Low complexity" evidence="1">
    <location>
        <begin position="578"/>
        <end position="591"/>
    </location>
</feature>
<feature type="compositionally biased region" description="Basic residues" evidence="1">
    <location>
        <begin position="622"/>
        <end position="631"/>
    </location>
</feature>
<feature type="region of interest" description="Disordered" evidence="1">
    <location>
        <begin position="159"/>
        <end position="249"/>
    </location>
</feature>
<feature type="compositionally biased region" description="Basic and acidic residues" evidence="1">
    <location>
        <begin position="112"/>
        <end position="125"/>
    </location>
</feature>
<accession>E4UWG6</accession>
<feature type="region of interest" description="Disordered" evidence="1">
    <location>
        <begin position="103"/>
        <end position="133"/>
    </location>
</feature>
<dbReference type="OrthoDB" id="4070583at2759"/>
<organism evidence="3">
    <name type="scientific">Arthroderma gypseum (strain ATCC MYA-4604 / CBS 118893)</name>
    <name type="common">Microsporum gypseum</name>
    <dbReference type="NCBI Taxonomy" id="535722"/>
    <lineage>
        <taxon>Eukaryota</taxon>
        <taxon>Fungi</taxon>
        <taxon>Dikarya</taxon>
        <taxon>Ascomycota</taxon>
        <taxon>Pezizomycotina</taxon>
        <taxon>Eurotiomycetes</taxon>
        <taxon>Eurotiomycetidae</taxon>
        <taxon>Onygenales</taxon>
        <taxon>Arthrodermataceae</taxon>
        <taxon>Nannizzia</taxon>
    </lineage>
</organism>
<evidence type="ECO:0000313" key="3">
    <source>
        <dbReference type="Proteomes" id="UP000002669"/>
    </source>
</evidence>
<protein>
    <submittedName>
        <fullName evidence="2">Uncharacterized protein</fullName>
    </submittedName>
</protein>
<dbReference type="VEuPathDB" id="FungiDB:MGYG_04724"/>
<dbReference type="Proteomes" id="UP000002669">
    <property type="component" value="Unassembled WGS sequence"/>
</dbReference>
<feature type="compositionally biased region" description="Polar residues" evidence="1">
    <location>
        <begin position="694"/>
        <end position="703"/>
    </location>
</feature>
<sequence length="787" mass="88402">MATRMRPTSIGSRMDPDSEDVQRHYMLRTRRERDSELQAVCTLRDMRKEETVVRDEGYSGYFAKISSWVAIGLRPVSNKRSSRDVREYDLTTANAAASYVTRGSYSKPAATKKQDVSSLGKHEDEPLSSIGSKAAYGSFRDSGVSGLGDEDFKEEWQEARMAATGAMSSSRKQAASMGSPPDGVSDLTEAFSAAAISHRASQHGRPTAERNVDFQLSPKRPYNPAVTNSRREMYTSHPPVSTTLDENRKRDTLQAAAVSMAKQMYAIIPKEDVTGDMETSSFTMEESEERTPRHQRPTGGRYQPNPEVSSIRANNYRPRSQEYFAATKVRPRSEGSAEGGRYLGGSVKRARTQSRRNRNEVYYDDEIMDAAQRNVRRMMDNIDNHIYSYRSRPSPAIMREWERHANELVLANRESTAFVDVGPEQMRAGAPLLPPRNVDDMARARVRPALHNIDDQVARQKSRRITDKLDEERYHRFINSQMERDKEVHRLNKQIIDLMRHPEKEIRWKRDKKRSHDRYVSDDEQVSTWPYPPKRVSDEEEKGETIFQALEGGGRIPERPPRPYSAPGPVEAPPEPTSHPAETAEAAAAAADETEISQENPAVEEATNEETTLTEQAGTQAKHIRRQKAIHKTWFTRPQEDGAEGEPPCEIERIEERIVTEIEKERPATPVQPSAPMALGALIPPDSPRHAPSSHWSSSNESGMDSGRGSPGAQRQEDGTRPKKRIAFPHLFQRPARRSGNQGSFTVNRRSVPKAPSPPRTSPAPGEAASGSPTVPGSRISRFQEEL</sequence>
<proteinExistence type="predicted"/>
<reference evidence="3" key="1">
    <citation type="journal article" date="2012" name="MBio">
        <title>Comparative genome analysis of Trichophyton rubrum and related dermatophytes reveals candidate genes involved in infection.</title>
        <authorList>
            <person name="Martinez D.A."/>
            <person name="Oliver B.G."/>
            <person name="Graeser Y."/>
            <person name="Goldberg J.M."/>
            <person name="Li W."/>
            <person name="Martinez-Rossi N.M."/>
            <person name="Monod M."/>
            <person name="Shelest E."/>
            <person name="Barton R.C."/>
            <person name="Birch E."/>
            <person name="Brakhage A.A."/>
            <person name="Chen Z."/>
            <person name="Gurr S.J."/>
            <person name="Heiman D."/>
            <person name="Heitman J."/>
            <person name="Kosti I."/>
            <person name="Rossi A."/>
            <person name="Saif S."/>
            <person name="Samalova M."/>
            <person name="Saunders C.W."/>
            <person name="Shea T."/>
            <person name="Summerbell R.C."/>
            <person name="Xu J."/>
            <person name="Young S."/>
            <person name="Zeng Q."/>
            <person name="Birren B.W."/>
            <person name="Cuomo C.A."/>
            <person name="White T.C."/>
        </authorList>
    </citation>
    <scope>NUCLEOTIDE SEQUENCE [LARGE SCALE GENOMIC DNA]</scope>
    <source>
        <strain evidence="3">ATCC MYA-4604 / CBS 118893</strain>
    </source>
</reference>
<gene>
    <name evidence="2" type="ORF">MGYG_04724</name>
</gene>
<name>E4UWG6_ARTGP</name>
<dbReference type="GeneID" id="10027401"/>
<feature type="compositionally biased region" description="Basic and acidic residues" evidence="1">
    <location>
        <begin position="650"/>
        <end position="667"/>
    </location>
</feature>
<dbReference type="eggNOG" id="ENOG502S8WV">
    <property type="taxonomic scope" value="Eukaryota"/>
</dbReference>
<dbReference type="Pfam" id="PF12757">
    <property type="entry name" value="Eisosome1"/>
    <property type="match status" value="1"/>
</dbReference>
<dbReference type="STRING" id="535722.E4UWG6"/>
<feature type="region of interest" description="Disordered" evidence="1">
    <location>
        <begin position="1"/>
        <end position="21"/>
    </location>
</feature>
<dbReference type="HOGENOM" id="CLU_022486_0_0_1"/>
<feature type="compositionally biased region" description="Polar residues" evidence="1">
    <location>
        <begin position="739"/>
        <end position="749"/>
    </location>
</feature>
<feature type="region of interest" description="Disordered" evidence="1">
    <location>
        <begin position="509"/>
        <end position="787"/>
    </location>
</feature>
<dbReference type="EMBL" id="DS989825">
    <property type="protein sequence ID" value="EFR01722.1"/>
    <property type="molecule type" value="Genomic_DNA"/>
</dbReference>
<feature type="region of interest" description="Disordered" evidence="1">
    <location>
        <begin position="277"/>
        <end position="355"/>
    </location>
</feature>
<feature type="compositionally biased region" description="Pro residues" evidence="1">
    <location>
        <begin position="562"/>
        <end position="577"/>
    </location>
</feature>
<dbReference type="InterPro" id="IPR024527">
    <property type="entry name" value="Eisosome1"/>
</dbReference>
<dbReference type="InParanoid" id="E4UWG6"/>
<evidence type="ECO:0000313" key="2">
    <source>
        <dbReference type="EMBL" id="EFR01722.1"/>
    </source>
</evidence>
<evidence type="ECO:0000256" key="1">
    <source>
        <dbReference type="SAM" id="MobiDB-lite"/>
    </source>
</evidence>
<dbReference type="OMA" id="NKVETEH"/>
<dbReference type="AlphaFoldDB" id="E4UWG6"/>